<organism evidence="3">
    <name type="scientific">Rhipicephalus appendiculatus</name>
    <name type="common">Brown ear tick</name>
    <dbReference type="NCBI Taxonomy" id="34631"/>
    <lineage>
        <taxon>Eukaryota</taxon>
        <taxon>Metazoa</taxon>
        <taxon>Ecdysozoa</taxon>
        <taxon>Arthropoda</taxon>
        <taxon>Chelicerata</taxon>
        <taxon>Arachnida</taxon>
        <taxon>Acari</taxon>
        <taxon>Parasitiformes</taxon>
        <taxon>Ixodida</taxon>
        <taxon>Ixodoidea</taxon>
        <taxon>Ixodidae</taxon>
        <taxon>Rhipicephalinae</taxon>
        <taxon>Rhipicephalus</taxon>
        <taxon>Rhipicephalus</taxon>
    </lineage>
</organism>
<evidence type="ECO:0000256" key="2">
    <source>
        <dbReference type="SAM" id="SignalP"/>
    </source>
</evidence>
<evidence type="ECO:0000256" key="1">
    <source>
        <dbReference type="SAM" id="MobiDB-lite"/>
    </source>
</evidence>
<dbReference type="EMBL" id="GEDV01001491">
    <property type="protein sequence ID" value="JAP87066.1"/>
    <property type="molecule type" value="Transcribed_RNA"/>
</dbReference>
<evidence type="ECO:0000313" key="3">
    <source>
        <dbReference type="EMBL" id="JAP87066.1"/>
    </source>
</evidence>
<accession>A0A131Z9B8</accession>
<feature type="region of interest" description="Disordered" evidence="1">
    <location>
        <begin position="42"/>
        <end position="98"/>
    </location>
</feature>
<feature type="non-terminal residue" evidence="3">
    <location>
        <position position="1"/>
    </location>
</feature>
<sequence length="98" mass="10851">RVMRGSTFATTIAFVVLAGLLSTIEEAGPPFALALPFPEPNPGVGPSIQLPSRFPGHNRRPSPQRRPLPSNVKHLSKKERLQVQKQLYNPQKYKPNGK</sequence>
<feature type="signal peptide" evidence="2">
    <location>
        <begin position="1"/>
        <end position="27"/>
    </location>
</feature>
<proteinExistence type="predicted"/>
<reference evidence="3" key="1">
    <citation type="journal article" date="2016" name="Ticks Tick Borne Dis.">
        <title>De novo assembly and annotation of the salivary gland transcriptome of Rhipicephalus appendiculatus male and female ticks during blood feeding.</title>
        <authorList>
            <person name="de Castro M.H."/>
            <person name="de Klerk D."/>
            <person name="Pienaar R."/>
            <person name="Latif A.A."/>
            <person name="Rees D.J."/>
            <person name="Mans B.J."/>
        </authorList>
    </citation>
    <scope>NUCLEOTIDE SEQUENCE</scope>
    <source>
        <tissue evidence="3">Salivary glands</tissue>
    </source>
</reference>
<keyword evidence="2" id="KW-0732">Signal</keyword>
<protein>
    <submittedName>
        <fullName evidence="3">Uncharacterized protein</fullName>
    </submittedName>
</protein>
<dbReference type="AlphaFoldDB" id="A0A131Z9B8"/>
<name>A0A131Z9B8_RHIAP</name>
<feature type="chain" id="PRO_5007287121" evidence="2">
    <location>
        <begin position="28"/>
        <end position="98"/>
    </location>
</feature>